<evidence type="ECO:0000313" key="6">
    <source>
        <dbReference type="EMBL" id="BCK54676.1"/>
    </source>
</evidence>
<comment type="pathway">
    <text evidence="1">Amino-acid biosynthesis; L-asparagine biosynthesis; L-asparagine from L-aspartate (L-Gln route): step 1/1.</text>
</comment>
<name>A0A7G1KJF4_9NOCA</name>
<evidence type="ECO:0000259" key="5">
    <source>
        <dbReference type="Pfam" id="PF00733"/>
    </source>
</evidence>
<gene>
    <name evidence="6" type="primary">asnB_1</name>
    <name evidence="6" type="ORF">NWFMUON74_24480</name>
</gene>
<proteinExistence type="predicted"/>
<evidence type="ECO:0000256" key="2">
    <source>
        <dbReference type="ARBA" id="ARBA00012737"/>
    </source>
</evidence>
<evidence type="ECO:0000256" key="4">
    <source>
        <dbReference type="ARBA" id="ARBA00048741"/>
    </source>
</evidence>
<evidence type="ECO:0000313" key="7">
    <source>
        <dbReference type="Proteomes" id="UP000516173"/>
    </source>
</evidence>
<dbReference type="Proteomes" id="UP000516173">
    <property type="component" value="Chromosome"/>
</dbReference>
<dbReference type="InterPro" id="IPR051786">
    <property type="entry name" value="ASN_synthetase/amidase"/>
</dbReference>
<dbReference type="KEGG" id="nwl:NWFMUON74_24480"/>
<dbReference type="AlphaFoldDB" id="A0A7G1KJF4"/>
<keyword evidence="3" id="KW-0061">Asparagine biosynthesis</keyword>
<dbReference type="GeneID" id="80347004"/>
<accession>A0A7G1KJF4</accession>
<dbReference type="EC" id="6.3.5.4" evidence="2"/>
<dbReference type="RefSeq" id="WP_187687901.1">
    <property type="nucleotide sequence ID" value="NZ_AP023396.1"/>
</dbReference>
<dbReference type="InterPro" id="IPR014729">
    <property type="entry name" value="Rossmann-like_a/b/a_fold"/>
</dbReference>
<keyword evidence="3" id="KW-0028">Amino-acid biosynthesis</keyword>
<keyword evidence="7" id="KW-1185">Reference proteome</keyword>
<protein>
    <recommendedName>
        <fullName evidence="2">asparagine synthase (glutamine-hydrolyzing)</fullName>
        <ecNumber evidence="2">6.3.5.4</ecNumber>
    </recommendedName>
</protein>
<comment type="catalytic activity">
    <reaction evidence="4">
        <text>L-aspartate + L-glutamine + ATP + H2O = L-asparagine + L-glutamate + AMP + diphosphate + H(+)</text>
        <dbReference type="Rhea" id="RHEA:12228"/>
        <dbReference type="ChEBI" id="CHEBI:15377"/>
        <dbReference type="ChEBI" id="CHEBI:15378"/>
        <dbReference type="ChEBI" id="CHEBI:29985"/>
        <dbReference type="ChEBI" id="CHEBI:29991"/>
        <dbReference type="ChEBI" id="CHEBI:30616"/>
        <dbReference type="ChEBI" id="CHEBI:33019"/>
        <dbReference type="ChEBI" id="CHEBI:58048"/>
        <dbReference type="ChEBI" id="CHEBI:58359"/>
        <dbReference type="ChEBI" id="CHEBI:456215"/>
        <dbReference type="EC" id="6.3.5.4"/>
    </reaction>
</comment>
<dbReference type="InterPro" id="IPR001962">
    <property type="entry name" value="Asn_synthase"/>
</dbReference>
<dbReference type="Gene3D" id="3.40.50.620">
    <property type="entry name" value="HUPs"/>
    <property type="match status" value="2"/>
</dbReference>
<organism evidence="6 7">
    <name type="scientific">Nocardia wallacei</name>
    <dbReference type="NCBI Taxonomy" id="480035"/>
    <lineage>
        <taxon>Bacteria</taxon>
        <taxon>Bacillati</taxon>
        <taxon>Actinomycetota</taxon>
        <taxon>Actinomycetes</taxon>
        <taxon>Mycobacteriales</taxon>
        <taxon>Nocardiaceae</taxon>
        <taxon>Nocardia</taxon>
    </lineage>
</organism>
<dbReference type="PANTHER" id="PTHR43284">
    <property type="entry name" value="ASPARAGINE SYNTHETASE (GLUTAMINE-HYDROLYZING)"/>
    <property type="match status" value="1"/>
</dbReference>
<evidence type="ECO:0000256" key="3">
    <source>
        <dbReference type="ARBA" id="ARBA00022888"/>
    </source>
</evidence>
<evidence type="ECO:0000256" key="1">
    <source>
        <dbReference type="ARBA" id="ARBA00005187"/>
    </source>
</evidence>
<feature type="domain" description="Asparagine synthetase" evidence="5">
    <location>
        <begin position="211"/>
        <end position="592"/>
    </location>
</feature>
<dbReference type="PANTHER" id="PTHR43284:SF1">
    <property type="entry name" value="ASPARAGINE SYNTHETASE"/>
    <property type="match status" value="1"/>
</dbReference>
<dbReference type="GO" id="GO:0006529">
    <property type="term" value="P:asparagine biosynthetic process"/>
    <property type="evidence" value="ECO:0007669"/>
    <property type="project" value="UniProtKB-KW"/>
</dbReference>
<dbReference type="EMBL" id="AP023396">
    <property type="protein sequence ID" value="BCK54676.1"/>
    <property type="molecule type" value="Genomic_DNA"/>
</dbReference>
<dbReference type="Pfam" id="PF00733">
    <property type="entry name" value="Asn_synthase"/>
    <property type="match status" value="1"/>
</dbReference>
<sequence length="613" mass="66293">MRGETPCWFVCVPDSAIGDTLARLRSRADRVIAHPSGRPWLLGNWRDDQMTVARAANAVLAVIGRSATSPAELERRVGKVRGPADVEAAAGALPGSYHLLAAVAGQCYLRGSASGSRRCFHATVDGVTVGADRARTLAWLIDADVDDRQVAAQLAYPVLPAPLSGRAMWRGVHAVAPDHALVLAREGTHRTTRWWRPPPADAGFAQGAAALRRALREAVALRARPGEVVGADLSGGMDSTSVCFLAAQAGARPVTATLHWSAPGNEDHAYADHAADHLPGVERLVFPSAELPEFLAGLTHRHQPADEPMGIVRDRAQQRAIAELMVARGASVRLTGHGGDYLVVPPALYVHDLLRRRPVAALRHLTGLRARGRWSPSATIRLSAHRSPYSRWLVAASGRLRDTDTVSTPDEWGERFRLPPWAGEAAAEMLGELLRSAAAAATPLSDERGRHAWIQQIREAGRGARILAQLSEPIGLDTDSPFCDDSVVEACLSVHPELARNPWSYKPLLAEAMRGLVPPRILRRSTKDHCTEEWFGGLRAHRRDLMDWAEDARLVAMGLVDASALRRAVAGPAMLTGGFTQLDNTLGAEEWLRDLAAHPVPAYLSRTDTSVPR</sequence>
<reference evidence="6 7" key="1">
    <citation type="submission" date="2020-08" db="EMBL/GenBank/DDBJ databases">
        <title>Genome Sequencing of Nocardia wallacei strain FMUON74 and assembly.</title>
        <authorList>
            <person name="Toyokawa M."/>
            <person name="Uesaka K."/>
        </authorList>
    </citation>
    <scope>NUCLEOTIDE SEQUENCE [LARGE SCALE GENOMIC DNA]</scope>
    <source>
        <strain evidence="6 7">FMUON74</strain>
    </source>
</reference>
<dbReference type="SUPFAM" id="SSF52402">
    <property type="entry name" value="Adenine nucleotide alpha hydrolases-like"/>
    <property type="match status" value="1"/>
</dbReference>
<dbReference type="GO" id="GO:0004066">
    <property type="term" value="F:asparagine synthase (glutamine-hydrolyzing) activity"/>
    <property type="evidence" value="ECO:0007669"/>
    <property type="project" value="UniProtKB-EC"/>
</dbReference>